<organism evidence="1 2">
    <name type="scientific">Thalictrum thalictroides</name>
    <name type="common">Rue-anemone</name>
    <name type="synonym">Anemone thalictroides</name>
    <dbReference type="NCBI Taxonomy" id="46969"/>
    <lineage>
        <taxon>Eukaryota</taxon>
        <taxon>Viridiplantae</taxon>
        <taxon>Streptophyta</taxon>
        <taxon>Embryophyta</taxon>
        <taxon>Tracheophyta</taxon>
        <taxon>Spermatophyta</taxon>
        <taxon>Magnoliopsida</taxon>
        <taxon>Ranunculales</taxon>
        <taxon>Ranunculaceae</taxon>
        <taxon>Thalictroideae</taxon>
        <taxon>Thalictrum</taxon>
    </lineage>
</organism>
<proteinExistence type="predicted"/>
<comment type="caution">
    <text evidence="1">The sequence shown here is derived from an EMBL/GenBank/DDBJ whole genome shotgun (WGS) entry which is preliminary data.</text>
</comment>
<evidence type="ECO:0000313" key="1">
    <source>
        <dbReference type="EMBL" id="KAF5198372.1"/>
    </source>
</evidence>
<accession>A0A7J6WQJ4</accession>
<protein>
    <submittedName>
        <fullName evidence="1">Uncharacterized protein</fullName>
    </submittedName>
</protein>
<gene>
    <name evidence="1" type="ORF">FRX31_012041</name>
</gene>
<keyword evidence="2" id="KW-1185">Reference proteome</keyword>
<evidence type="ECO:0000313" key="2">
    <source>
        <dbReference type="Proteomes" id="UP000554482"/>
    </source>
</evidence>
<dbReference type="AlphaFoldDB" id="A0A7J6WQJ4"/>
<dbReference type="Proteomes" id="UP000554482">
    <property type="component" value="Unassembled WGS sequence"/>
</dbReference>
<sequence>MQPSSKLHKSENYRIRVVGHIMRRVKVDPRKPNLHVSNQGETITRTNFWVIVDIFSICYLNQTITMMDQLIIFTIKPTCAKVFITNDL</sequence>
<dbReference type="EMBL" id="JABWDY010013318">
    <property type="protein sequence ID" value="KAF5198372.1"/>
    <property type="molecule type" value="Genomic_DNA"/>
</dbReference>
<reference evidence="1 2" key="1">
    <citation type="submission" date="2020-06" db="EMBL/GenBank/DDBJ databases">
        <title>Transcriptomic and genomic resources for Thalictrum thalictroides and T. hernandezii: Facilitating candidate gene discovery in an emerging model plant lineage.</title>
        <authorList>
            <person name="Arias T."/>
            <person name="Riano-Pachon D.M."/>
            <person name="Di Stilio V.S."/>
        </authorList>
    </citation>
    <scope>NUCLEOTIDE SEQUENCE [LARGE SCALE GENOMIC DNA]</scope>
    <source>
        <strain evidence="2">cv. WT478/WT964</strain>
        <tissue evidence="1">Leaves</tissue>
    </source>
</reference>
<name>A0A7J6WQJ4_THATH</name>